<dbReference type="InterPro" id="IPR037972">
    <property type="entry name" value="RepB_N"/>
</dbReference>
<dbReference type="GO" id="GO:0003677">
    <property type="term" value="F:DNA binding"/>
    <property type="evidence" value="ECO:0007669"/>
    <property type="project" value="InterPro"/>
</dbReference>
<dbReference type="InterPro" id="IPR004437">
    <property type="entry name" value="ParB/RepB/Spo0J"/>
</dbReference>
<evidence type="ECO:0000313" key="4">
    <source>
        <dbReference type="EMBL" id="SFJ92390.1"/>
    </source>
</evidence>
<dbReference type="SUPFAM" id="SSF110849">
    <property type="entry name" value="ParB/Sulfiredoxin"/>
    <property type="match status" value="1"/>
</dbReference>
<evidence type="ECO:0000313" key="5">
    <source>
        <dbReference type="Proteomes" id="UP000183299"/>
    </source>
</evidence>
<protein>
    <submittedName>
        <fullName evidence="4">Chromosome partitioning protein, ParB family</fullName>
    </submittedName>
</protein>
<dbReference type="Gene3D" id="3.90.1530.30">
    <property type="match status" value="1"/>
</dbReference>
<dbReference type="CDD" id="cd16405">
    <property type="entry name" value="RepB_like_N"/>
    <property type="match status" value="1"/>
</dbReference>
<dbReference type="Proteomes" id="UP000183299">
    <property type="component" value="Unassembled WGS sequence"/>
</dbReference>
<feature type="region of interest" description="Disordered" evidence="2">
    <location>
        <begin position="1"/>
        <end position="33"/>
    </location>
</feature>
<evidence type="ECO:0000259" key="3">
    <source>
        <dbReference type="SMART" id="SM00470"/>
    </source>
</evidence>
<reference evidence="4 5" key="1">
    <citation type="submission" date="2016-10" db="EMBL/GenBank/DDBJ databases">
        <authorList>
            <person name="de Groot N.N."/>
        </authorList>
    </citation>
    <scope>NUCLEOTIDE SEQUENCE [LARGE SCALE GENOMIC DNA]</scope>
    <source>
        <strain evidence="4 5">CGMCC 1.8891</strain>
    </source>
</reference>
<dbReference type="SMART" id="SM00470">
    <property type="entry name" value="ParB"/>
    <property type="match status" value="1"/>
</dbReference>
<organism evidence="4 5">
    <name type="scientific">Celeribacter halophilus</name>
    <dbReference type="NCBI Taxonomy" id="576117"/>
    <lineage>
        <taxon>Bacteria</taxon>
        <taxon>Pseudomonadati</taxon>
        <taxon>Pseudomonadota</taxon>
        <taxon>Alphaproteobacteria</taxon>
        <taxon>Rhodobacterales</taxon>
        <taxon>Roseobacteraceae</taxon>
        <taxon>Celeribacter</taxon>
    </lineage>
</organism>
<sequence length="343" mass="37427">MTSSKKKRMSMLDSLAAAGTPAPTAATSMMSSNRALRSARDAVDSHRVWELDPALVIDERVSDRLDPDDVADLRDAIEANGQTVPILVRRHPEIPDHYLLVYGRRRLEAIRSSEKVEKIRALVANLDDDAAVRAQISENMARRDLSYIEKALFAKELVEQGFGTQAHVAEVLTVTKSSISMALTIVEMVGPDLIRAIGPAHGIGRPRWDALGRGIEETGADREALIGIADDVYTSANVAVVVDDVTIDNNELSVAAFEAVSKAVTTQQKAAQAVTKAPDPARPKPRVLTVDGARGGVVKRTSKGVAITLESGEFADWVEAEAEDLIQELHRRWKTRREEPTEQ</sequence>
<dbReference type="InterPro" id="IPR003115">
    <property type="entry name" value="ParB_N"/>
</dbReference>
<dbReference type="STRING" id="576117.SAMN04488138_11455"/>
<accession>A0A1I3VB73</accession>
<dbReference type="Gene3D" id="1.10.10.2830">
    <property type="match status" value="1"/>
</dbReference>
<dbReference type="Pfam" id="PF02195">
    <property type="entry name" value="ParB_N"/>
    <property type="match status" value="1"/>
</dbReference>
<dbReference type="EMBL" id="FORY01000014">
    <property type="protein sequence ID" value="SFJ92390.1"/>
    <property type="molecule type" value="Genomic_DNA"/>
</dbReference>
<dbReference type="PANTHER" id="PTHR33375:SF1">
    <property type="entry name" value="CHROMOSOME-PARTITIONING PROTEIN PARB-RELATED"/>
    <property type="match status" value="1"/>
</dbReference>
<dbReference type="GeneID" id="98666271"/>
<dbReference type="InterPro" id="IPR017819">
    <property type="entry name" value="Plasmid_partition_RepB"/>
</dbReference>
<dbReference type="AlphaFoldDB" id="A0A1I3VB73"/>
<dbReference type="InterPro" id="IPR036086">
    <property type="entry name" value="ParB/Sulfiredoxin_sf"/>
</dbReference>
<dbReference type="OrthoDB" id="7908920at2"/>
<dbReference type="GO" id="GO:0007059">
    <property type="term" value="P:chromosome segregation"/>
    <property type="evidence" value="ECO:0007669"/>
    <property type="project" value="TreeGrafter"/>
</dbReference>
<dbReference type="RefSeq" id="WP_066598787.1">
    <property type="nucleotide sequence ID" value="NZ_FORY01000014.1"/>
</dbReference>
<dbReference type="InterPro" id="IPR050336">
    <property type="entry name" value="Chromosome_partition/occlusion"/>
</dbReference>
<dbReference type="NCBIfam" id="TIGR00180">
    <property type="entry name" value="parB_part"/>
    <property type="match status" value="1"/>
</dbReference>
<gene>
    <name evidence="4" type="ORF">SAMN04488138_11455</name>
</gene>
<keyword evidence="5" id="KW-1185">Reference proteome</keyword>
<proteinExistence type="inferred from homology"/>
<evidence type="ECO:0000256" key="1">
    <source>
        <dbReference type="ARBA" id="ARBA00006295"/>
    </source>
</evidence>
<evidence type="ECO:0000256" key="2">
    <source>
        <dbReference type="SAM" id="MobiDB-lite"/>
    </source>
</evidence>
<name>A0A1I3VB73_9RHOB</name>
<dbReference type="SUPFAM" id="SSF109709">
    <property type="entry name" value="KorB DNA-binding domain-like"/>
    <property type="match status" value="1"/>
</dbReference>
<feature type="compositionally biased region" description="Low complexity" evidence="2">
    <location>
        <begin position="16"/>
        <end position="27"/>
    </location>
</feature>
<dbReference type="NCBIfam" id="TIGR03454">
    <property type="entry name" value="partition_RepB"/>
    <property type="match status" value="1"/>
</dbReference>
<feature type="domain" description="ParB-like N-terminal" evidence="3">
    <location>
        <begin position="49"/>
        <end position="140"/>
    </location>
</feature>
<dbReference type="GO" id="GO:0005694">
    <property type="term" value="C:chromosome"/>
    <property type="evidence" value="ECO:0007669"/>
    <property type="project" value="TreeGrafter"/>
</dbReference>
<dbReference type="PANTHER" id="PTHR33375">
    <property type="entry name" value="CHROMOSOME-PARTITIONING PROTEIN PARB-RELATED"/>
    <property type="match status" value="1"/>
</dbReference>
<comment type="similarity">
    <text evidence="1">Belongs to the ParB family.</text>
</comment>